<accession>A0A1I7NFN0</accession>
<evidence type="ECO:0000256" key="8">
    <source>
        <dbReference type="ARBA" id="ARBA00022989"/>
    </source>
</evidence>
<gene>
    <name evidence="13" type="ORF">SAMN04488557_1999</name>
</gene>
<dbReference type="GO" id="GO:0015627">
    <property type="term" value="C:type II protein secretion system complex"/>
    <property type="evidence" value="ECO:0007669"/>
    <property type="project" value="InterPro"/>
</dbReference>
<dbReference type="InterPro" id="IPR012902">
    <property type="entry name" value="N_methyl_site"/>
</dbReference>
<keyword evidence="7 11" id="KW-0812">Transmembrane</keyword>
<comment type="similarity">
    <text evidence="2">Belongs to the GSP G family.</text>
</comment>
<dbReference type="Pfam" id="PF08334">
    <property type="entry name" value="T2SSG"/>
    <property type="match status" value="1"/>
</dbReference>
<keyword evidence="6" id="KW-0997">Cell inner membrane</keyword>
<evidence type="ECO:0000256" key="6">
    <source>
        <dbReference type="ARBA" id="ARBA00022519"/>
    </source>
</evidence>
<dbReference type="EMBL" id="FPCH01000002">
    <property type="protein sequence ID" value="SFV33458.1"/>
    <property type="molecule type" value="Genomic_DNA"/>
</dbReference>
<dbReference type="STRING" id="51670.SAMN04488557_1999"/>
<evidence type="ECO:0000256" key="5">
    <source>
        <dbReference type="ARBA" id="ARBA00022481"/>
    </source>
</evidence>
<dbReference type="PRINTS" id="PR00813">
    <property type="entry name" value="BCTERIALGSPG"/>
</dbReference>
<evidence type="ECO:0000256" key="1">
    <source>
        <dbReference type="ARBA" id="ARBA00004377"/>
    </source>
</evidence>
<dbReference type="GO" id="GO:0005886">
    <property type="term" value="C:plasma membrane"/>
    <property type="evidence" value="ECO:0007669"/>
    <property type="project" value="UniProtKB-SubCell"/>
</dbReference>
<dbReference type="GO" id="GO:0015628">
    <property type="term" value="P:protein secretion by the type II secretion system"/>
    <property type="evidence" value="ECO:0007669"/>
    <property type="project" value="InterPro"/>
</dbReference>
<dbReference type="InterPro" id="IPR000983">
    <property type="entry name" value="Bac_GSPG_pilin"/>
</dbReference>
<evidence type="ECO:0000256" key="11">
    <source>
        <dbReference type="SAM" id="Phobius"/>
    </source>
</evidence>
<dbReference type="SUPFAM" id="SSF54523">
    <property type="entry name" value="Pili subunits"/>
    <property type="match status" value="1"/>
</dbReference>
<evidence type="ECO:0000256" key="3">
    <source>
        <dbReference type="ARBA" id="ARBA00020042"/>
    </source>
</evidence>
<evidence type="ECO:0000256" key="4">
    <source>
        <dbReference type="ARBA" id="ARBA00022475"/>
    </source>
</evidence>
<proteinExistence type="inferred from homology"/>
<feature type="compositionally biased region" description="Basic and acidic residues" evidence="10">
    <location>
        <begin position="144"/>
        <end position="160"/>
    </location>
</feature>
<dbReference type="Pfam" id="PF07963">
    <property type="entry name" value="N_methyl"/>
    <property type="match status" value="1"/>
</dbReference>
<keyword evidence="9 11" id="KW-0472">Membrane</keyword>
<dbReference type="InterPro" id="IPR013545">
    <property type="entry name" value="T2SS_protein-GspG_C"/>
</dbReference>
<feature type="transmembrane region" description="Helical" evidence="11">
    <location>
        <begin position="28"/>
        <end position="50"/>
    </location>
</feature>
<evidence type="ECO:0000259" key="12">
    <source>
        <dbReference type="Pfam" id="PF08334"/>
    </source>
</evidence>
<dbReference type="Proteomes" id="UP000199423">
    <property type="component" value="Unassembled WGS sequence"/>
</dbReference>
<keyword evidence="8 11" id="KW-1133">Transmembrane helix</keyword>
<dbReference type="PANTHER" id="PTHR30093">
    <property type="entry name" value="GENERAL SECRETION PATHWAY PROTEIN G"/>
    <property type="match status" value="1"/>
</dbReference>
<dbReference type="PROSITE" id="PS00409">
    <property type="entry name" value="PROKAR_NTER_METHYL"/>
    <property type="match status" value="1"/>
</dbReference>
<feature type="domain" description="Type II secretion system protein GspG C-terminal" evidence="12">
    <location>
        <begin position="52"/>
        <end position="159"/>
    </location>
</feature>
<dbReference type="RefSeq" id="WP_280140546.1">
    <property type="nucleotide sequence ID" value="NZ_FPCH01000002.1"/>
</dbReference>
<dbReference type="InterPro" id="IPR010054">
    <property type="entry name" value="Type2_sec_GspG"/>
</dbReference>
<keyword evidence="4" id="KW-1003">Cell membrane</keyword>
<dbReference type="NCBIfam" id="TIGR01710">
    <property type="entry name" value="typeII_sec_gspG"/>
    <property type="match status" value="1"/>
</dbReference>
<organism evidence="13 14">
    <name type="scientific">Hyphomicrobium facile</name>
    <dbReference type="NCBI Taxonomy" id="51670"/>
    <lineage>
        <taxon>Bacteria</taxon>
        <taxon>Pseudomonadati</taxon>
        <taxon>Pseudomonadota</taxon>
        <taxon>Alphaproteobacteria</taxon>
        <taxon>Hyphomicrobiales</taxon>
        <taxon>Hyphomicrobiaceae</taxon>
        <taxon>Hyphomicrobium</taxon>
    </lineage>
</organism>
<dbReference type="Gene3D" id="3.30.700.10">
    <property type="entry name" value="Glycoprotein, Type 4 Pilin"/>
    <property type="match status" value="1"/>
</dbReference>
<evidence type="ECO:0000256" key="2">
    <source>
        <dbReference type="ARBA" id="ARBA00009984"/>
    </source>
</evidence>
<protein>
    <recommendedName>
        <fullName evidence="3">Type II secretion system core protein G</fullName>
    </recommendedName>
</protein>
<evidence type="ECO:0000256" key="7">
    <source>
        <dbReference type="ARBA" id="ARBA00022692"/>
    </source>
</evidence>
<evidence type="ECO:0000313" key="13">
    <source>
        <dbReference type="EMBL" id="SFV33458.1"/>
    </source>
</evidence>
<reference evidence="14" key="1">
    <citation type="submission" date="2016-10" db="EMBL/GenBank/DDBJ databases">
        <authorList>
            <person name="Varghese N."/>
            <person name="Submissions S."/>
        </authorList>
    </citation>
    <scope>NUCLEOTIDE SEQUENCE [LARGE SCALE GENOMIC DNA]</scope>
    <source>
        <strain evidence="14">DSM 1565</strain>
    </source>
</reference>
<dbReference type="PANTHER" id="PTHR30093:SF45">
    <property type="entry name" value="TYPE II SECRETION SYSTEM CORE PROTEIN G"/>
    <property type="match status" value="1"/>
</dbReference>
<feature type="region of interest" description="Disordered" evidence="10">
    <location>
        <begin position="141"/>
        <end position="160"/>
    </location>
</feature>
<keyword evidence="5" id="KW-0488">Methylation</keyword>
<sequence>MRPVELSALASRLKARISASHRDRRGEAGFTLIELLVVMVILVLLASLVAPRVMGYLGGSRTKAAKVQIESLATSLELFKLDAGRFPTSNEGLDALVKAPAGLRNWNGPYLKKSQVPVDPWGHPYRYRYPGQKGEYDIFSLGADNREGGDGEDRDVASWQ</sequence>
<name>A0A1I7NFN0_9HYPH</name>
<dbReference type="AlphaFoldDB" id="A0A1I7NFN0"/>
<evidence type="ECO:0000256" key="10">
    <source>
        <dbReference type="SAM" id="MobiDB-lite"/>
    </source>
</evidence>
<evidence type="ECO:0000313" key="14">
    <source>
        <dbReference type="Proteomes" id="UP000199423"/>
    </source>
</evidence>
<dbReference type="NCBIfam" id="TIGR02532">
    <property type="entry name" value="IV_pilin_GFxxxE"/>
    <property type="match status" value="1"/>
</dbReference>
<comment type="subcellular location">
    <subcellularLocation>
        <location evidence="1">Cell inner membrane</location>
        <topology evidence="1">Single-pass membrane protein</topology>
    </subcellularLocation>
</comment>
<keyword evidence="14" id="KW-1185">Reference proteome</keyword>
<evidence type="ECO:0000256" key="9">
    <source>
        <dbReference type="ARBA" id="ARBA00023136"/>
    </source>
</evidence>
<dbReference type="InterPro" id="IPR045584">
    <property type="entry name" value="Pilin-like"/>
</dbReference>